<accession>A0ABS0LCG1</accession>
<gene>
    <name evidence="1" type="ORF">I4J41_07095</name>
</gene>
<dbReference type="Proteomes" id="UP000615580">
    <property type="component" value="Unassembled WGS sequence"/>
</dbReference>
<reference evidence="1 2" key="1">
    <citation type="journal article" date="2020" name="J. Clin. Microbiol.">
        <title>Assessing the Genetic Diversity of Austrian Corynebacterium diphtheriae Clinical Isolates, 2011-2019.</title>
        <authorList>
            <person name="Schaeffer J."/>
            <person name="Huhulescu S."/>
            <person name="Stoeger A."/>
            <person name="Allerberger F."/>
            <person name="Ruppitsch W."/>
        </authorList>
    </citation>
    <scope>NUCLEOTIDE SEQUENCE [LARGE SCALE GENOMIC DNA]</scope>
    <source>
        <strain evidence="1 2">04-17</strain>
    </source>
</reference>
<dbReference type="RefSeq" id="WP_197690170.1">
    <property type="nucleotide sequence ID" value="NZ_JADQUG010000024.1"/>
</dbReference>
<evidence type="ECO:0000313" key="2">
    <source>
        <dbReference type="Proteomes" id="UP000615580"/>
    </source>
</evidence>
<evidence type="ECO:0000313" key="1">
    <source>
        <dbReference type="EMBL" id="MBG9354372.1"/>
    </source>
</evidence>
<organism evidence="1 2">
    <name type="scientific">Corynebacterium belfantii</name>
    <dbReference type="NCBI Taxonomy" id="2014537"/>
    <lineage>
        <taxon>Bacteria</taxon>
        <taxon>Bacillati</taxon>
        <taxon>Actinomycetota</taxon>
        <taxon>Actinomycetes</taxon>
        <taxon>Mycobacteriales</taxon>
        <taxon>Corynebacteriaceae</taxon>
        <taxon>Corynebacterium</taxon>
    </lineage>
</organism>
<comment type="caution">
    <text evidence="1">The sequence shown here is derived from an EMBL/GenBank/DDBJ whole genome shotgun (WGS) entry which is preliminary data.</text>
</comment>
<keyword evidence="2" id="KW-1185">Reference proteome</keyword>
<name>A0ABS0LCG1_9CORY</name>
<protein>
    <submittedName>
        <fullName evidence="1">XRE family transcriptional regulator</fullName>
    </submittedName>
</protein>
<dbReference type="EMBL" id="JADQUG010000024">
    <property type="protein sequence ID" value="MBG9354372.1"/>
    <property type="molecule type" value="Genomic_DNA"/>
</dbReference>
<dbReference type="Gene3D" id="1.10.260.40">
    <property type="entry name" value="lambda repressor-like DNA-binding domains"/>
    <property type="match status" value="1"/>
</dbReference>
<sequence>MFLISLDELERVKRLNRLRTAVDLAEFTGISRNTWNKAIKDRKPTHQVLQALEKLGAAPDRVLVKLADEELIEENLAA</sequence>
<proteinExistence type="predicted"/>
<dbReference type="InterPro" id="IPR010982">
    <property type="entry name" value="Lambda_DNA-bd_dom_sf"/>
</dbReference>